<evidence type="ECO:0000313" key="9">
    <source>
        <dbReference type="EMBL" id="WOT01048.1"/>
    </source>
</evidence>
<sequence length="331" mass="33292">MRKRNVLIVVVTAVALLIGAVAATSSGALGISFGALVDHVVGRAPLGARDLAVVTQIRLPRVVLAIIVGATLAVSGAVFQTLFHNPLADPYFLGVSSGASLGVTVAMVAGASSAGVIPAAFVGGLAAVGVAYLVGTRAGGQPTVVILAGVAVSALANAIQSYTQVRGINKLENVYVWLLGNLGRSDWGKIAVITCVVVPCWAVILAAAKTLDVLMLGESEARSIGVNVVVAQAVLIAVATLATAAAVSVSGLIGFVGIVVPHVLRLLVGPGHKLLLPLTLIVGGGFLLAADTLARSLVAPQELPVGVVTAFVGAPFFLFLLVRSTRSGARS</sequence>
<comment type="subcellular location">
    <subcellularLocation>
        <location evidence="1">Cell membrane</location>
        <topology evidence="1">Multi-pass membrane protein</topology>
    </subcellularLocation>
</comment>
<keyword evidence="7 8" id="KW-0472">Membrane</keyword>
<keyword evidence="3" id="KW-0813">Transport</keyword>
<feature type="transmembrane region" description="Helical" evidence="8">
    <location>
        <begin position="249"/>
        <end position="268"/>
    </location>
</feature>
<comment type="similarity">
    <text evidence="2">Belongs to the binding-protein-dependent transport system permease family. FecCD subfamily.</text>
</comment>
<dbReference type="AlphaFoldDB" id="A0AAF0YSR5"/>
<dbReference type="PANTHER" id="PTHR30472:SF25">
    <property type="entry name" value="ABC TRANSPORTER PERMEASE PROTEIN MJ0876-RELATED"/>
    <property type="match status" value="1"/>
</dbReference>
<dbReference type="CDD" id="cd06550">
    <property type="entry name" value="TM_ABC_iron-siderophores_like"/>
    <property type="match status" value="1"/>
</dbReference>
<dbReference type="GO" id="GO:0022857">
    <property type="term" value="F:transmembrane transporter activity"/>
    <property type="evidence" value="ECO:0007669"/>
    <property type="project" value="InterPro"/>
</dbReference>
<gene>
    <name evidence="9" type="ORF">CYJ47_06995</name>
</gene>
<dbReference type="InterPro" id="IPR000522">
    <property type="entry name" value="ABC_transptr_permease_BtuC"/>
</dbReference>
<keyword evidence="6 8" id="KW-1133">Transmembrane helix</keyword>
<feature type="transmembrane region" description="Helical" evidence="8">
    <location>
        <begin position="142"/>
        <end position="162"/>
    </location>
</feature>
<protein>
    <submittedName>
        <fullName evidence="9">Iron ABC transporter permease</fullName>
    </submittedName>
</protein>
<evidence type="ECO:0000313" key="10">
    <source>
        <dbReference type="Proteomes" id="UP000234560"/>
    </source>
</evidence>
<dbReference type="KEGG" id="cpyr:CYJ47_06995"/>
<feature type="transmembrane region" description="Helical" evidence="8">
    <location>
        <begin position="91"/>
        <end position="110"/>
    </location>
</feature>
<feature type="transmembrane region" description="Helical" evidence="8">
    <location>
        <begin position="303"/>
        <end position="322"/>
    </location>
</feature>
<evidence type="ECO:0000256" key="6">
    <source>
        <dbReference type="ARBA" id="ARBA00022989"/>
    </source>
</evidence>
<feature type="transmembrane region" description="Helical" evidence="8">
    <location>
        <begin position="190"/>
        <end position="211"/>
    </location>
</feature>
<organism evidence="9 10">
    <name type="scientific">Corynebacterium pyruviciproducens</name>
    <dbReference type="NCBI Taxonomy" id="598660"/>
    <lineage>
        <taxon>Bacteria</taxon>
        <taxon>Bacillati</taxon>
        <taxon>Actinomycetota</taxon>
        <taxon>Actinomycetes</taxon>
        <taxon>Mycobacteriales</taxon>
        <taxon>Corynebacteriaceae</taxon>
        <taxon>Corynebacterium</taxon>
    </lineage>
</organism>
<dbReference type="GO" id="GO:0005886">
    <property type="term" value="C:plasma membrane"/>
    <property type="evidence" value="ECO:0007669"/>
    <property type="project" value="UniProtKB-SubCell"/>
</dbReference>
<dbReference type="PANTHER" id="PTHR30472">
    <property type="entry name" value="FERRIC ENTEROBACTIN TRANSPORT SYSTEM PERMEASE PROTEIN"/>
    <property type="match status" value="1"/>
</dbReference>
<dbReference type="Pfam" id="PF01032">
    <property type="entry name" value="FecCD"/>
    <property type="match status" value="1"/>
</dbReference>
<keyword evidence="4" id="KW-1003">Cell membrane</keyword>
<evidence type="ECO:0000256" key="3">
    <source>
        <dbReference type="ARBA" id="ARBA00022448"/>
    </source>
</evidence>
<proteinExistence type="inferred from homology"/>
<feature type="transmembrane region" description="Helical" evidence="8">
    <location>
        <begin position="59"/>
        <end position="79"/>
    </location>
</feature>
<dbReference type="RefSeq" id="WP_101677959.1">
    <property type="nucleotide sequence ID" value="NZ_CP136958.1"/>
</dbReference>
<dbReference type="Gene3D" id="1.10.3470.10">
    <property type="entry name" value="ABC transporter involved in vitamin B12 uptake, BtuC"/>
    <property type="match status" value="1"/>
</dbReference>
<evidence type="ECO:0000256" key="7">
    <source>
        <dbReference type="ARBA" id="ARBA00023136"/>
    </source>
</evidence>
<dbReference type="EMBL" id="CP136958">
    <property type="protein sequence ID" value="WOT01048.1"/>
    <property type="molecule type" value="Genomic_DNA"/>
</dbReference>
<evidence type="ECO:0000256" key="1">
    <source>
        <dbReference type="ARBA" id="ARBA00004651"/>
    </source>
</evidence>
<reference evidence="9" key="2">
    <citation type="submission" date="2023-10" db="EMBL/GenBank/DDBJ databases">
        <authorList>
            <person name="Choi B."/>
        </authorList>
    </citation>
    <scope>NUCLEOTIDE SEQUENCE</scope>
    <source>
        <strain evidence="9">UMB0763</strain>
    </source>
</reference>
<feature type="transmembrane region" description="Helical" evidence="8">
    <location>
        <begin position="275"/>
        <end position="297"/>
    </location>
</feature>
<feature type="transmembrane region" description="Helical" evidence="8">
    <location>
        <begin position="116"/>
        <end position="135"/>
    </location>
</feature>
<name>A0AAF0YSR5_9CORY</name>
<dbReference type="SUPFAM" id="SSF81345">
    <property type="entry name" value="ABC transporter involved in vitamin B12 uptake, BtuC"/>
    <property type="match status" value="1"/>
</dbReference>
<keyword evidence="5 8" id="KW-0812">Transmembrane</keyword>
<evidence type="ECO:0000256" key="5">
    <source>
        <dbReference type="ARBA" id="ARBA00022692"/>
    </source>
</evidence>
<evidence type="ECO:0000256" key="4">
    <source>
        <dbReference type="ARBA" id="ARBA00022475"/>
    </source>
</evidence>
<evidence type="ECO:0000256" key="8">
    <source>
        <dbReference type="SAM" id="Phobius"/>
    </source>
</evidence>
<dbReference type="FunFam" id="1.10.3470.10:FF:000001">
    <property type="entry name" value="Vitamin B12 ABC transporter permease BtuC"/>
    <property type="match status" value="1"/>
</dbReference>
<accession>A0AAF0YSR5</accession>
<reference evidence="9" key="1">
    <citation type="submission" date="2017-12" db="EMBL/GenBank/DDBJ databases">
        <authorList>
            <person name="Thomas-White K."/>
            <person name="Wolfe A.J."/>
        </authorList>
    </citation>
    <scope>NUCLEOTIDE SEQUENCE</scope>
    <source>
        <strain evidence="9">UMB0763</strain>
    </source>
</reference>
<dbReference type="InterPro" id="IPR037294">
    <property type="entry name" value="ABC_BtuC-like"/>
</dbReference>
<feature type="transmembrane region" description="Helical" evidence="8">
    <location>
        <begin position="223"/>
        <end position="243"/>
    </location>
</feature>
<dbReference type="Proteomes" id="UP000234560">
    <property type="component" value="Chromosome"/>
</dbReference>
<evidence type="ECO:0000256" key="2">
    <source>
        <dbReference type="ARBA" id="ARBA00007935"/>
    </source>
</evidence>